<accession>A0A9W6LMP8</accession>
<dbReference type="InterPro" id="IPR036388">
    <property type="entry name" value="WH-like_DNA-bd_sf"/>
</dbReference>
<keyword evidence="6" id="KW-1185">Reference proteome</keyword>
<dbReference type="Pfam" id="PF22381">
    <property type="entry name" value="Staph_reg_Sar_Rot"/>
    <property type="match status" value="1"/>
</dbReference>
<comment type="caution">
    <text evidence="5">The sequence shown here is derived from an EMBL/GenBank/DDBJ whole genome shotgun (WGS) entry which is preliminary data.</text>
</comment>
<evidence type="ECO:0000313" key="5">
    <source>
        <dbReference type="EMBL" id="GLI55683.1"/>
    </source>
</evidence>
<evidence type="ECO:0000259" key="4">
    <source>
        <dbReference type="Pfam" id="PF22381"/>
    </source>
</evidence>
<dbReference type="EMBL" id="BSDY01000004">
    <property type="protein sequence ID" value="GLI55683.1"/>
    <property type="molecule type" value="Genomic_DNA"/>
</dbReference>
<dbReference type="InterPro" id="IPR055166">
    <property type="entry name" value="Transc_reg_Sar_Rot_HTH"/>
</dbReference>
<evidence type="ECO:0000256" key="2">
    <source>
        <dbReference type="ARBA" id="ARBA00023125"/>
    </source>
</evidence>
<dbReference type="InterPro" id="IPR036390">
    <property type="entry name" value="WH_DNA-bd_sf"/>
</dbReference>
<feature type="domain" description="Transcriptional regulator SarA/SarZ/Rot-like helix-turn-helix" evidence="4">
    <location>
        <begin position="10"/>
        <end position="70"/>
    </location>
</feature>
<dbReference type="Gene3D" id="1.10.10.10">
    <property type="entry name" value="Winged helix-like DNA-binding domain superfamily/Winged helix DNA-binding domain"/>
    <property type="match status" value="1"/>
</dbReference>
<protein>
    <recommendedName>
        <fullName evidence="4">Transcriptional regulator SarA/SarZ/Rot-like helix-turn-helix domain-containing protein</fullName>
    </recommendedName>
</protein>
<organism evidence="5 6">
    <name type="scientific">Propionigenium maris DSM 9537</name>
    <dbReference type="NCBI Taxonomy" id="1123000"/>
    <lineage>
        <taxon>Bacteria</taxon>
        <taxon>Fusobacteriati</taxon>
        <taxon>Fusobacteriota</taxon>
        <taxon>Fusobacteriia</taxon>
        <taxon>Fusobacteriales</taxon>
        <taxon>Fusobacteriaceae</taxon>
        <taxon>Propionigenium</taxon>
    </lineage>
</organism>
<evidence type="ECO:0000256" key="1">
    <source>
        <dbReference type="ARBA" id="ARBA00023015"/>
    </source>
</evidence>
<keyword evidence="3" id="KW-0804">Transcription</keyword>
<reference evidence="5" key="1">
    <citation type="submission" date="2022-12" db="EMBL/GenBank/DDBJ databases">
        <title>Reference genome sequencing for broad-spectrum identification of bacterial and archaeal isolates by mass spectrometry.</title>
        <authorList>
            <person name="Sekiguchi Y."/>
            <person name="Tourlousse D.M."/>
        </authorList>
    </citation>
    <scope>NUCLEOTIDE SEQUENCE</scope>
    <source>
        <strain evidence="5">10succ1</strain>
    </source>
</reference>
<evidence type="ECO:0000313" key="6">
    <source>
        <dbReference type="Proteomes" id="UP001144471"/>
    </source>
</evidence>
<sequence length="103" mass="12375">MVEILLKTDQLYKHLKEEYHLSRTDILLLCVVEKLKKATLYKLDESLSVDRSLIVRRIRELEREEYIYKTKEGRCNEIHLRSKANRVIREVKNCKWSLLEEGA</sequence>
<keyword evidence="2" id="KW-0238">DNA-binding</keyword>
<dbReference type="Proteomes" id="UP001144471">
    <property type="component" value="Unassembled WGS sequence"/>
</dbReference>
<proteinExistence type="predicted"/>
<evidence type="ECO:0000256" key="3">
    <source>
        <dbReference type="ARBA" id="ARBA00023163"/>
    </source>
</evidence>
<keyword evidence="1" id="KW-0805">Transcription regulation</keyword>
<gene>
    <name evidence="5" type="ORF">PM10SUCC1_11970</name>
</gene>
<name>A0A9W6LMP8_9FUSO</name>
<dbReference type="GO" id="GO:0003677">
    <property type="term" value="F:DNA binding"/>
    <property type="evidence" value="ECO:0007669"/>
    <property type="project" value="UniProtKB-KW"/>
</dbReference>
<dbReference type="AlphaFoldDB" id="A0A9W6LMP8"/>
<dbReference type="SUPFAM" id="SSF46785">
    <property type="entry name" value="Winged helix' DNA-binding domain"/>
    <property type="match status" value="1"/>
</dbReference>